<dbReference type="SUPFAM" id="SSF56317">
    <property type="entry name" value="Carbon-nitrogen hydrolase"/>
    <property type="match status" value="1"/>
</dbReference>
<feature type="compositionally biased region" description="Low complexity" evidence="1">
    <location>
        <begin position="669"/>
        <end position="684"/>
    </location>
</feature>
<dbReference type="PROSITE" id="PS50263">
    <property type="entry name" value="CN_HYDROLASE"/>
    <property type="match status" value="1"/>
</dbReference>
<feature type="region of interest" description="Disordered" evidence="1">
    <location>
        <begin position="572"/>
        <end position="719"/>
    </location>
</feature>
<dbReference type="InterPro" id="IPR039703">
    <property type="entry name" value="Nta1"/>
</dbReference>
<feature type="region of interest" description="Disordered" evidence="1">
    <location>
        <begin position="294"/>
        <end position="327"/>
    </location>
</feature>
<reference evidence="3" key="1">
    <citation type="journal article" date="2021" name="Nat. Commun.">
        <title>Genetic determinants of endophytism in the Arabidopsis root mycobiome.</title>
        <authorList>
            <person name="Mesny F."/>
            <person name="Miyauchi S."/>
            <person name="Thiergart T."/>
            <person name="Pickel B."/>
            <person name="Atanasova L."/>
            <person name="Karlsson M."/>
            <person name="Huettel B."/>
            <person name="Barry K.W."/>
            <person name="Haridas S."/>
            <person name="Chen C."/>
            <person name="Bauer D."/>
            <person name="Andreopoulos W."/>
            <person name="Pangilinan J."/>
            <person name="LaButti K."/>
            <person name="Riley R."/>
            <person name="Lipzen A."/>
            <person name="Clum A."/>
            <person name="Drula E."/>
            <person name="Henrissat B."/>
            <person name="Kohler A."/>
            <person name="Grigoriev I.V."/>
            <person name="Martin F.M."/>
            <person name="Hacquard S."/>
        </authorList>
    </citation>
    <scope>NUCLEOTIDE SEQUENCE</scope>
    <source>
        <strain evidence="3">MPI-SDFR-AT-0073</strain>
    </source>
</reference>
<dbReference type="AlphaFoldDB" id="A0A9P8ZVL2"/>
<dbReference type="OrthoDB" id="201515at2759"/>
<evidence type="ECO:0000313" key="3">
    <source>
        <dbReference type="EMBL" id="KAH6652125.1"/>
    </source>
</evidence>
<proteinExistence type="predicted"/>
<name>A0A9P8ZVL2_9PEZI</name>
<sequence>MRIGCLQFAPKVGDVDNNLNLADDILNRTNPEDLDLLVLPELAFSGYNFKTLREIYPHLEPTGSGITSVWARTTALKYNCAVAVGYPESADVSYKWPTSPEYYNSLILVNQDGDTWALYRKSHLYYTDESWALEGSDGFWKGYLPGVGKLAMGICMDINPYRFEAPWDEFEFATHALKHSANVVIVSMAWLTHDNPSEFTTHPKEPDMDTLTYWVQRMEPMIRCESEEEIIIIFANRSGMESDVLYAGTSAVLGIQGGEVTVYGLLGRGENELLVVDTSQPGLAKLVYRPEGETDISVKDGTEGRDSDAMSQTPQGPRTKLSDHQHNTLSETEYHAAERTNEPSRRAGGHVFIPSDAVSTQTLEVAAYIDNESPISPRYFWNPPGTNTGSQSQVPSFSINNTYEQWHAMLNQDDGRSEEIENDDIESITSDIEPVSEFSALVEGLSHSKSQQEAVLSRPFSTKSQNASRNQKHRSAGRSTQLSNNVSNDGVSHSYTSTVPEDTGPRVAARDRHGTTYETSGIATHQAGPRSPDLEKIDADLMVFEEEGTVQQKRDSLLCHVDDDDYIVLQTARKDRISRHPKSVHSPARSSRSSSIQRPRQSGSKKQDDNRSNLRGSELDKDGYEIDKSKTRTPIMTHQKQRSGQLDVLSPFPSDTKSKTQRSHIPTDARSSLSSQRSRQLARQENVTHYENGGTDFLHEVPGKKSKRGPQYGGSSALARERTSDIPVVFSPDILDRKSRLNASAITSAGTPETGIAFTDAVPDNFSLTPKAMVFDDKEILSSPALSQAMSALALNYQCEATDIAVGRPRSAIS</sequence>
<keyword evidence="3" id="KW-0378">Hydrolase</keyword>
<protein>
    <submittedName>
        <fullName evidence="3">Carbon-nitrogen hydrolase</fullName>
    </submittedName>
</protein>
<dbReference type="Proteomes" id="UP000758603">
    <property type="component" value="Unassembled WGS sequence"/>
</dbReference>
<dbReference type="CDD" id="cd07566">
    <property type="entry name" value="ScNTA1_like"/>
    <property type="match status" value="1"/>
</dbReference>
<evidence type="ECO:0000259" key="2">
    <source>
        <dbReference type="PROSITE" id="PS50263"/>
    </source>
</evidence>
<feature type="compositionally biased region" description="Polar residues" evidence="1">
    <location>
        <begin position="477"/>
        <end position="500"/>
    </location>
</feature>
<evidence type="ECO:0000313" key="4">
    <source>
        <dbReference type="Proteomes" id="UP000758603"/>
    </source>
</evidence>
<feature type="region of interest" description="Disordered" evidence="1">
    <location>
        <begin position="450"/>
        <end position="508"/>
    </location>
</feature>
<dbReference type="PANTHER" id="PTHR11750:SF26">
    <property type="entry name" value="PROTEIN N-TERMINAL AMIDASE"/>
    <property type="match status" value="1"/>
</dbReference>
<feature type="compositionally biased region" description="Basic and acidic residues" evidence="1">
    <location>
        <begin position="294"/>
        <end position="308"/>
    </location>
</feature>
<organism evidence="3 4">
    <name type="scientific">Truncatella angustata</name>
    <dbReference type="NCBI Taxonomy" id="152316"/>
    <lineage>
        <taxon>Eukaryota</taxon>
        <taxon>Fungi</taxon>
        <taxon>Dikarya</taxon>
        <taxon>Ascomycota</taxon>
        <taxon>Pezizomycotina</taxon>
        <taxon>Sordariomycetes</taxon>
        <taxon>Xylariomycetidae</taxon>
        <taxon>Amphisphaeriales</taxon>
        <taxon>Sporocadaceae</taxon>
        <taxon>Truncatella</taxon>
    </lineage>
</organism>
<dbReference type="InterPro" id="IPR003010">
    <property type="entry name" value="C-N_Hydrolase"/>
</dbReference>
<feature type="domain" description="CN hydrolase" evidence="2">
    <location>
        <begin position="1"/>
        <end position="280"/>
    </location>
</feature>
<feature type="compositionally biased region" description="Basic and acidic residues" evidence="1">
    <location>
        <begin position="605"/>
        <end position="630"/>
    </location>
</feature>
<evidence type="ECO:0000256" key="1">
    <source>
        <dbReference type="SAM" id="MobiDB-lite"/>
    </source>
</evidence>
<feature type="compositionally biased region" description="Polar residues" evidence="1">
    <location>
        <begin position="632"/>
        <end position="644"/>
    </location>
</feature>
<gene>
    <name evidence="3" type="ORF">BKA67DRAFT_660894</name>
</gene>
<dbReference type="InterPro" id="IPR036526">
    <property type="entry name" value="C-N_Hydrolase_sf"/>
</dbReference>
<accession>A0A9P8ZVL2</accession>
<feature type="compositionally biased region" description="Polar residues" evidence="1">
    <location>
        <begin position="450"/>
        <end position="469"/>
    </location>
</feature>
<dbReference type="GO" id="GO:0070773">
    <property type="term" value="F:protein-N-terminal glutamine amidohydrolase activity"/>
    <property type="evidence" value="ECO:0007669"/>
    <property type="project" value="InterPro"/>
</dbReference>
<keyword evidence="4" id="KW-1185">Reference proteome</keyword>
<dbReference type="RefSeq" id="XP_045956403.1">
    <property type="nucleotide sequence ID" value="XM_046107711.1"/>
</dbReference>
<dbReference type="Gene3D" id="3.60.110.10">
    <property type="entry name" value="Carbon-nitrogen hydrolase"/>
    <property type="match status" value="1"/>
</dbReference>
<dbReference type="PANTHER" id="PTHR11750">
    <property type="entry name" value="PROTEIN N-TERMINAL AMIDASE"/>
    <property type="match status" value="1"/>
</dbReference>
<feature type="compositionally biased region" description="Low complexity" evidence="1">
    <location>
        <begin position="586"/>
        <end position="604"/>
    </location>
</feature>
<dbReference type="EMBL" id="JAGPXC010000006">
    <property type="protein sequence ID" value="KAH6652125.1"/>
    <property type="molecule type" value="Genomic_DNA"/>
</dbReference>
<dbReference type="GO" id="GO:0030163">
    <property type="term" value="P:protein catabolic process"/>
    <property type="evidence" value="ECO:0007669"/>
    <property type="project" value="TreeGrafter"/>
</dbReference>
<dbReference type="Pfam" id="PF00795">
    <property type="entry name" value="CN_hydrolase"/>
    <property type="match status" value="1"/>
</dbReference>
<dbReference type="GeneID" id="70136602"/>
<comment type="caution">
    <text evidence="3">The sequence shown here is derived from an EMBL/GenBank/DDBJ whole genome shotgun (WGS) entry which is preliminary data.</text>
</comment>
<dbReference type="GO" id="GO:0008418">
    <property type="term" value="F:protein-N-terminal asparagine amidohydrolase activity"/>
    <property type="evidence" value="ECO:0007669"/>
    <property type="project" value="InterPro"/>
</dbReference>